<dbReference type="Pfam" id="PF00571">
    <property type="entry name" value="CBS"/>
    <property type="match status" value="1"/>
</dbReference>
<feature type="transmembrane region" description="Helical" evidence="14">
    <location>
        <begin position="47"/>
        <end position="67"/>
    </location>
</feature>
<gene>
    <name evidence="19" type="ORF">DSM104329_00950</name>
</gene>
<evidence type="ECO:0000256" key="1">
    <source>
        <dbReference type="ARBA" id="ARBA00004651"/>
    </source>
</evidence>
<dbReference type="GO" id="GO:0005886">
    <property type="term" value="C:plasma membrane"/>
    <property type="evidence" value="ECO:0007669"/>
    <property type="project" value="UniProtKB-SubCell"/>
</dbReference>
<evidence type="ECO:0000256" key="7">
    <source>
        <dbReference type="ARBA" id="ARBA00022737"/>
    </source>
</evidence>
<dbReference type="InterPro" id="IPR000644">
    <property type="entry name" value="CBS_dom"/>
</dbReference>
<comment type="cofactor">
    <cofactor evidence="14 16">
        <name>Zn(2+)</name>
        <dbReference type="ChEBI" id="CHEBI:29105"/>
    </cofactor>
    <text evidence="14 16">Binds 1 zinc ion per subunit.</text>
</comment>
<protein>
    <recommendedName>
        <fullName evidence="14">Zinc metalloprotease</fullName>
    </recommendedName>
</protein>
<keyword evidence="7" id="KW-0677">Repeat</keyword>
<dbReference type="PANTHER" id="PTHR39188">
    <property type="entry name" value="MEMBRANE-ASSOCIATED ZINC METALLOPROTEASE M50B"/>
    <property type="match status" value="1"/>
</dbReference>
<feature type="domain" description="CBS" evidence="18">
    <location>
        <begin position="263"/>
        <end position="321"/>
    </location>
</feature>
<evidence type="ECO:0000256" key="17">
    <source>
        <dbReference type="PROSITE-ProRule" id="PRU00703"/>
    </source>
</evidence>
<keyword evidence="11 14" id="KW-0482">Metalloprotease</keyword>
<keyword evidence="5 14" id="KW-0812">Transmembrane</keyword>
<dbReference type="RefSeq" id="WP_259314238.1">
    <property type="nucleotide sequence ID" value="NZ_CP087164.1"/>
</dbReference>
<evidence type="ECO:0000313" key="19">
    <source>
        <dbReference type="EMBL" id="UGS34571.1"/>
    </source>
</evidence>
<evidence type="ECO:0000256" key="15">
    <source>
        <dbReference type="PIRSR" id="PIRSR006404-1"/>
    </source>
</evidence>
<evidence type="ECO:0000256" key="2">
    <source>
        <dbReference type="ARBA" id="ARBA00007931"/>
    </source>
</evidence>
<comment type="subcellular location">
    <subcellularLocation>
        <location evidence="1 14">Cell membrane</location>
        <topology evidence="1 14">Multi-pass membrane protein</topology>
    </subcellularLocation>
</comment>
<evidence type="ECO:0000256" key="14">
    <source>
        <dbReference type="PIRNR" id="PIRNR006404"/>
    </source>
</evidence>
<evidence type="ECO:0000256" key="11">
    <source>
        <dbReference type="ARBA" id="ARBA00023049"/>
    </source>
</evidence>
<feature type="transmembrane region" description="Helical" evidence="14">
    <location>
        <begin position="107"/>
        <end position="131"/>
    </location>
</feature>
<keyword evidence="3 14" id="KW-1003">Cell membrane</keyword>
<feature type="binding site" evidence="16">
    <location>
        <position position="71"/>
    </location>
    <ligand>
        <name>Zn(2+)</name>
        <dbReference type="ChEBI" id="CHEBI:29105"/>
        <note>catalytic</note>
    </ligand>
</feature>
<feature type="transmembrane region" description="Helical" evidence="14">
    <location>
        <begin position="151"/>
        <end position="171"/>
    </location>
</feature>
<dbReference type="PANTHER" id="PTHR39188:SF3">
    <property type="entry name" value="STAGE IV SPORULATION PROTEIN FB"/>
    <property type="match status" value="1"/>
</dbReference>
<dbReference type="GO" id="GO:0008237">
    <property type="term" value="F:metallopeptidase activity"/>
    <property type="evidence" value="ECO:0007669"/>
    <property type="project" value="UniProtKB-UniRule"/>
</dbReference>
<sequence length="383" mass="41180">MPTGSSIQLVRLFGIRIGVSASWFIVLFLFIFLLSDSFRNVLGGSDTQAYTVAVIAALLFFVSLILHELGHALIARRNGIEVTGIDLWFFGGIAKMSRDSHSPGEEFRIAAAGPFVTLLIVLVCVGIGAALDGQRFVDAAVFDRGATARPGLVLLAWLATINAGLFVFNLVPGFPLDGGRIARAIAWKITGEKAKATRFAGRSGQIIAYAMAGLGVYLMLRGHVANGLWLAVLALFLAQAARAAVVQSDIDERLEGVTVGDVMDPHPFTVPADMSVIDASEQIFGPHGWPWVAVTETDGRYAGVLHREAVERTLASGQPALAAREVVREEGWRWQIGIDEPLEELIGTEGLRSLGAVFAVDRDGILRGVVTIDQVRRALTPTR</sequence>
<feature type="binding site" evidence="16">
    <location>
        <position position="67"/>
    </location>
    <ligand>
        <name>Zn(2+)</name>
        <dbReference type="ChEBI" id="CHEBI:29105"/>
        <note>catalytic</note>
    </ligand>
</feature>
<evidence type="ECO:0000256" key="12">
    <source>
        <dbReference type="ARBA" id="ARBA00023122"/>
    </source>
</evidence>
<keyword evidence="10 14" id="KW-1133">Transmembrane helix</keyword>
<organism evidence="19 20">
    <name type="scientific">Capillimicrobium parvum</name>
    <dbReference type="NCBI Taxonomy" id="2884022"/>
    <lineage>
        <taxon>Bacteria</taxon>
        <taxon>Bacillati</taxon>
        <taxon>Actinomycetota</taxon>
        <taxon>Thermoleophilia</taxon>
        <taxon>Solirubrobacterales</taxon>
        <taxon>Capillimicrobiaceae</taxon>
        <taxon>Capillimicrobium</taxon>
    </lineage>
</organism>
<evidence type="ECO:0000256" key="4">
    <source>
        <dbReference type="ARBA" id="ARBA00022670"/>
    </source>
</evidence>
<dbReference type="InterPro" id="IPR016483">
    <property type="entry name" value="UCP006404_Pept_M50_CBS"/>
</dbReference>
<dbReference type="Gene3D" id="3.10.580.10">
    <property type="entry name" value="CBS-domain"/>
    <property type="match status" value="1"/>
</dbReference>
<dbReference type="Pfam" id="PF02163">
    <property type="entry name" value="Peptidase_M50"/>
    <property type="match status" value="1"/>
</dbReference>
<evidence type="ECO:0000313" key="20">
    <source>
        <dbReference type="Proteomes" id="UP001162834"/>
    </source>
</evidence>
<feature type="transmembrane region" description="Helical" evidence="14">
    <location>
        <begin position="203"/>
        <end position="220"/>
    </location>
</feature>
<dbReference type="EMBL" id="CP087164">
    <property type="protein sequence ID" value="UGS34571.1"/>
    <property type="molecule type" value="Genomic_DNA"/>
</dbReference>
<evidence type="ECO:0000256" key="9">
    <source>
        <dbReference type="ARBA" id="ARBA00022833"/>
    </source>
</evidence>
<evidence type="ECO:0000256" key="5">
    <source>
        <dbReference type="ARBA" id="ARBA00022692"/>
    </source>
</evidence>
<evidence type="ECO:0000259" key="18">
    <source>
        <dbReference type="PROSITE" id="PS51371"/>
    </source>
</evidence>
<evidence type="ECO:0000256" key="10">
    <source>
        <dbReference type="ARBA" id="ARBA00022989"/>
    </source>
</evidence>
<keyword evidence="9 14" id="KW-0862">Zinc</keyword>
<keyword evidence="13 14" id="KW-0472">Membrane</keyword>
<dbReference type="InterPro" id="IPR046342">
    <property type="entry name" value="CBS_dom_sf"/>
</dbReference>
<dbReference type="PIRSF" id="PIRSF006404">
    <property type="entry name" value="UCP006404_Pept_M50_CBS"/>
    <property type="match status" value="1"/>
</dbReference>
<evidence type="ECO:0000256" key="3">
    <source>
        <dbReference type="ARBA" id="ARBA00022475"/>
    </source>
</evidence>
<evidence type="ECO:0000256" key="8">
    <source>
        <dbReference type="ARBA" id="ARBA00022801"/>
    </source>
</evidence>
<reference evidence="19" key="1">
    <citation type="journal article" date="2022" name="Int. J. Syst. Evol. Microbiol.">
        <title>Pseudomonas aegrilactucae sp. nov. and Pseudomonas morbosilactucae sp. nov., pathogens causing bacterial rot of lettuce in Japan.</title>
        <authorList>
            <person name="Sawada H."/>
            <person name="Fujikawa T."/>
            <person name="Satou M."/>
        </authorList>
    </citation>
    <scope>NUCLEOTIDE SEQUENCE</scope>
    <source>
        <strain evidence="19">0166_1</strain>
    </source>
</reference>
<feature type="binding site" evidence="16">
    <location>
        <position position="177"/>
    </location>
    <ligand>
        <name>Zn(2+)</name>
        <dbReference type="ChEBI" id="CHEBI:29105"/>
        <note>catalytic</note>
    </ligand>
</feature>
<keyword evidence="20" id="KW-1185">Reference proteome</keyword>
<dbReference type="GO" id="GO:0046872">
    <property type="term" value="F:metal ion binding"/>
    <property type="evidence" value="ECO:0007669"/>
    <property type="project" value="UniProtKB-UniRule"/>
</dbReference>
<name>A0A9E6XUD5_9ACTN</name>
<accession>A0A9E6XUD5</accession>
<keyword evidence="8 14" id="KW-0378">Hydrolase</keyword>
<comment type="similarity">
    <text evidence="2 14">Belongs to the peptidase M50B family.</text>
</comment>
<dbReference type="PROSITE" id="PS51371">
    <property type="entry name" value="CBS"/>
    <property type="match status" value="1"/>
</dbReference>
<feature type="transmembrane region" description="Helical" evidence="14">
    <location>
        <begin position="226"/>
        <end position="245"/>
    </location>
</feature>
<evidence type="ECO:0000256" key="6">
    <source>
        <dbReference type="ARBA" id="ARBA00022723"/>
    </source>
</evidence>
<dbReference type="AlphaFoldDB" id="A0A9E6XUD5"/>
<feature type="active site" evidence="15">
    <location>
        <position position="68"/>
    </location>
</feature>
<evidence type="ECO:0000256" key="16">
    <source>
        <dbReference type="PIRSR" id="PIRSR006404-2"/>
    </source>
</evidence>
<dbReference type="KEGG" id="sbae:DSM104329_00950"/>
<keyword evidence="12 17" id="KW-0129">CBS domain</keyword>
<keyword evidence="4 14" id="KW-0645">Protease</keyword>
<dbReference type="Proteomes" id="UP001162834">
    <property type="component" value="Chromosome"/>
</dbReference>
<dbReference type="SUPFAM" id="SSF54631">
    <property type="entry name" value="CBS-domain pair"/>
    <property type="match status" value="1"/>
</dbReference>
<keyword evidence="6 14" id="KW-0479">Metal-binding</keyword>
<dbReference type="CDD" id="cd06164">
    <property type="entry name" value="S2P-M50_SpoIVFB_CBS"/>
    <property type="match status" value="1"/>
</dbReference>
<feature type="transmembrane region" description="Helical" evidence="14">
    <location>
        <begin position="12"/>
        <end position="35"/>
    </location>
</feature>
<dbReference type="GO" id="GO:0006508">
    <property type="term" value="P:proteolysis"/>
    <property type="evidence" value="ECO:0007669"/>
    <property type="project" value="UniProtKB-KW"/>
</dbReference>
<evidence type="ECO:0000256" key="13">
    <source>
        <dbReference type="ARBA" id="ARBA00023136"/>
    </source>
</evidence>
<proteinExistence type="inferred from homology"/>
<dbReference type="InterPro" id="IPR008915">
    <property type="entry name" value="Peptidase_M50"/>
</dbReference>